<evidence type="ECO:0008006" key="4">
    <source>
        <dbReference type="Google" id="ProtNLM"/>
    </source>
</evidence>
<dbReference type="Gene3D" id="6.10.250.3180">
    <property type="match status" value="1"/>
</dbReference>
<dbReference type="Proteomes" id="UP001295794">
    <property type="component" value="Unassembled WGS sequence"/>
</dbReference>
<dbReference type="PANTHER" id="PTHR15141:SF76">
    <property type="entry name" value="TRANSCRIPTION ELONGATION FACTOR B POLYPEPTIDE 3"/>
    <property type="match status" value="1"/>
</dbReference>
<sequence length="342" mass="38133">MTLPDDKFKVPSLVQYCQRVATAHVDSISSVGDELRYDLLKPILQRCTVEQLSRFEEASPRLVNETPEIWKDLCLQKYSAAAERYQSASLEEPVSWKEQYFVLVEEDARRFEEVSSKLRRQKQEAHERKKESEIKLTTQRPPGRKPCANTLNLIEERAMLTRSAGGMPARVEPKTLFQKTRSEASRLHKNKYSRPMIPPMPGSKTFRVLSSSHTDLLPAARPETRRVTVTTVTQRVPATGATLQTASPMPRRSLPANGAFISSAGSQNGGKQSVPVKVPLPSISRALPAPTDTSSQPSPAKRRKASPSPAQADLPKAISPVKRDPMAALFMPKHRAYSQRAK</sequence>
<gene>
    <name evidence="2" type="ORF">MYCIT1_LOCUS5803</name>
</gene>
<evidence type="ECO:0000313" key="3">
    <source>
        <dbReference type="Proteomes" id="UP001295794"/>
    </source>
</evidence>
<evidence type="ECO:0000256" key="1">
    <source>
        <dbReference type="SAM" id="MobiDB-lite"/>
    </source>
</evidence>
<organism evidence="2 3">
    <name type="scientific">Mycena citricolor</name>
    <dbReference type="NCBI Taxonomy" id="2018698"/>
    <lineage>
        <taxon>Eukaryota</taxon>
        <taxon>Fungi</taxon>
        <taxon>Dikarya</taxon>
        <taxon>Basidiomycota</taxon>
        <taxon>Agaricomycotina</taxon>
        <taxon>Agaricomycetes</taxon>
        <taxon>Agaricomycetidae</taxon>
        <taxon>Agaricales</taxon>
        <taxon>Marasmiineae</taxon>
        <taxon>Mycenaceae</taxon>
        <taxon>Mycena</taxon>
    </lineage>
</organism>
<comment type="caution">
    <text evidence="2">The sequence shown here is derived from an EMBL/GenBank/DDBJ whole genome shotgun (WGS) entry which is preliminary data.</text>
</comment>
<dbReference type="AlphaFoldDB" id="A0AAD2GZ35"/>
<dbReference type="GO" id="GO:0006368">
    <property type="term" value="P:transcription elongation by RNA polymerase II"/>
    <property type="evidence" value="ECO:0007669"/>
    <property type="project" value="InterPro"/>
</dbReference>
<proteinExistence type="predicted"/>
<dbReference type="GO" id="GO:0070449">
    <property type="term" value="C:elongin complex"/>
    <property type="evidence" value="ECO:0007669"/>
    <property type="project" value="InterPro"/>
</dbReference>
<dbReference type="InterPro" id="IPR010684">
    <property type="entry name" value="RNA_pol_II_trans_fac_SIII_A"/>
</dbReference>
<dbReference type="EMBL" id="CAVNYO010000081">
    <property type="protein sequence ID" value="CAK5265083.1"/>
    <property type="molecule type" value="Genomic_DNA"/>
</dbReference>
<feature type="compositionally biased region" description="Basic and acidic residues" evidence="1">
    <location>
        <begin position="114"/>
        <end position="134"/>
    </location>
</feature>
<keyword evidence="3" id="KW-1185">Reference proteome</keyword>
<name>A0AAD2GZ35_9AGAR</name>
<feature type="compositionally biased region" description="Basic residues" evidence="1">
    <location>
        <begin position="332"/>
        <end position="342"/>
    </location>
</feature>
<evidence type="ECO:0000313" key="2">
    <source>
        <dbReference type="EMBL" id="CAK5265083.1"/>
    </source>
</evidence>
<dbReference type="Pfam" id="PF06881">
    <property type="entry name" value="Elongin_A"/>
    <property type="match status" value="1"/>
</dbReference>
<dbReference type="InterPro" id="IPR051870">
    <property type="entry name" value="Elongin-A_domain"/>
</dbReference>
<reference evidence="2" key="1">
    <citation type="submission" date="2023-11" db="EMBL/GenBank/DDBJ databases">
        <authorList>
            <person name="De Vega J J."/>
            <person name="De Vega J J."/>
        </authorList>
    </citation>
    <scope>NUCLEOTIDE SEQUENCE</scope>
</reference>
<feature type="region of interest" description="Disordered" evidence="1">
    <location>
        <begin position="114"/>
        <end position="147"/>
    </location>
</feature>
<feature type="region of interest" description="Disordered" evidence="1">
    <location>
        <begin position="235"/>
        <end position="342"/>
    </location>
</feature>
<protein>
    <recommendedName>
        <fullName evidence="4">Elongin-A</fullName>
    </recommendedName>
</protein>
<dbReference type="PANTHER" id="PTHR15141">
    <property type="entry name" value="TRANSCRIPTION ELONGATION FACTOR B POLYPEPTIDE 3"/>
    <property type="match status" value="1"/>
</dbReference>
<accession>A0AAD2GZ35</accession>